<evidence type="ECO:0000256" key="5">
    <source>
        <dbReference type="ARBA" id="ARBA00022729"/>
    </source>
</evidence>
<evidence type="ECO:0000256" key="9">
    <source>
        <dbReference type="ARBA" id="ARBA00023136"/>
    </source>
</evidence>
<dbReference type="GO" id="GO:0009279">
    <property type="term" value="C:cell outer membrane"/>
    <property type="evidence" value="ECO:0007669"/>
    <property type="project" value="UniProtKB-SubCell"/>
</dbReference>
<evidence type="ECO:0000313" key="15">
    <source>
        <dbReference type="EMBL" id="MBK5931316.1"/>
    </source>
</evidence>
<keyword evidence="4 11" id="KW-0812">Transmembrane</keyword>
<dbReference type="PROSITE" id="PS52016">
    <property type="entry name" value="TONB_DEPENDENT_REC_3"/>
    <property type="match status" value="1"/>
</dbReference>
<evidence type="ECO:0000256" key="2">
    <source>
        <dbReference type="ARBA" id="ARBA00022448"/>
    </source>
</evidence>
<comment type="subcellular location">
    <subcellularLocation>
        <location evidence="1 11">Cell outer membrane</location>
        <topology evidence="1 11">Multi-pass membrane protein</topology>
    </subcellularLocation>
</comment>
<dbReference type="Pfam" id="PF00593">
    <property type="entry name" value="TonB_dep_Rec_b-barrel"/>
    <property type="match status" value="1"/>
</dbReference>
<dbReference type="InterPro" id="IPR037066">
    <property type="entry name" value="Plug_dom_sf"/>
</dbReference>
<dbReference type="GO" id="GO:0015288">
    <property type="term" value="F:porin activity"/>
    <property type="evidence" value="ECO:0007669"/>
    <property type="project" value="UniProtKB-KW"/>
</dbReference>
<evidence type="ECO:0000256" key="6">
    <source>
        <dbReference type="ARBA" id="ARBA00023065"/>
    </source>
</evidence>
<evidence type="ECO:0000259" key="14">
    <source>
        <dbReference type="Pfam" id="PF07715"/>
    </source>
</evidence>
<dbReference type="PANTHER" id="PTHR30069">
    <property type="entry name" value="TONB-DEPENDENT OUTER MEMBRANE RECEPTOR"/>
    <property type="match status" value="1"/>
</dbReference>
<dbReference type="PANTHER" id="PTHR30069:SF53">
    <property type="entry name" value="COLICIN I RECEPTOR-RELATED"/>
    <property type="match status" value="1"/>
</dbReference>
<dbReference type="SUPFAM" id="SSF56935">
    <property type="entry name" value="Porins"/>
    <property type="match status" value="1"/>
</dbReference>
<dbReference type="EMBL" id="NHSF01000063">
    <property type="protein sequence ID" value="MBK5931316.1"/>
    <property type="molecule type" value="Genomic_DNA"/>
</dbReference>
<keyword evidence="7 12" id="KW-0798">TonB box</keyword>
<organism evidence="15 16">
    <name type="scientific">Halochromatium salexigens</name>
    <name type="common">Chromatium salexigens</name>
    <dbReference type="NCBI Taxonomy" id="49447"/>
    <lineage>
        <taxon>Bacteria</taxon>
        <taxon>Pseudomonadati</taxon>
        <taxon>Pseudomonadota</taxon>
        <taxon>Gammaproteobacteria</taxon>
        <taxon>Chromatiales</taxon>
        <taxon>Chromatiaceae</taxon>
        <taxon>Halochromatium</taxon>
    </lineage>
</organism>
<keyword evidence="10 11" id="KW-0998">Cell outer membrane</keyword>
<keyword evidence="15" id="KW-0675">Receptor</keyword>
<accession>A0AAJ0UH01</accession>
<dbReference type="GO" id="GO:0015420">
    <property type="term" value="F:ABC-type vitamin B12 transporter activity"/>
    <property type="evidence" value="ECO:0007669"/>
    <property type="project" value="InterPro"/>
</dbReference>
<evidence type="ECO:0000256" key="4">
    <source>
        <dbReference type="ARBA" id="ARBA00022692"/>
    </source>
</evidence>
<dbReference type="GO" id="GO:0006811">
    <property type="term" value="P:monoatomic ion transport"/>
    <property type="evidence" value="ECO:0007669"/>
    <property type="project" value="UniProtKB-KW"/>
</dbReference>
<evidence type="ECO:0000259" key="13">
    <source>
        <dbReference type="Pfam" id="PF00593"/>
    </source>
</evidence>
<sequence length="635" mass="69482">MQTPSDSAWRPVSPRAPTLLLAAPLAAPLWTLLWAAPVLAQVDDPTTLDPIVVTATRTAQTADETLASVSVIDRAEIDRRQSKTMSDLLRGLPGVALSSNGGLGASSSLFLRGTNSGHTLVLIDGIKVGSATTGTAPWENIPVDQIERVEVVRGPRSSLYGSEAVGGVIQIFTRRERIEPLTPRLSLGAGSRNRVRASGGLSVGNADGWLDASLGFEQSAGFDACRGEPFVGGCFVDEPDDDGYTNQHGALSAGWRFSDRLSLEGDFMRSEGDVDFDGSAFAGNRNKTVLQVARLRARAQPLQPWISTVEVGRSWDQSRVFFEDAFKDRFDTRRDHLGWQNDIQFGAGQQVTLGIDHRRDEITTKTAYEDDARDNTGYYGQYLGRFGNADLQLSLRQDEDSQFGGHGTGNAALGYGFANGLRLTASVGTAFKAPTFNELYYPGFGNPDLDPEQSRSAEVGISGAHRWGRWSANLYQTDIDDLIATTQVTPTLYLPENVDRSRIRGLELWTSATLGGWIMDANLTLLDPRNESSGPDKGNLLPRRPQQTFQLDADRQFGRIGVGGTLFVSGRRFDEAANQTRLDGFSLVDLRADYAFSDALRLQARVENLFDEQYETAAYFNQPGRTLMFTLLYQP</sequence>
<comment type="similarity">
    <text evidence="11 12">Belongs to the TonB-dependent receptor family.</text>
</comment>
<name>A0AAJ0UH01_HALSE</name>
<keyword evidence="16" id="KW-1185">Reference proteome</keyword>
<keyword evidence="8" id="KW-0626">Porin</keyword>
<dbReference type="InterPro" id="IPR039426">
    <property type="entry name" value="TonB-dep_rcpt-like"/>
</dbReference>
<keyword evidence="9 11" id="KW-0472">Membrane</keyword>
<feature type="domain" description="TonB-dependent receptor-like beta-barrel" evidence="13">
    <location>
        <begin position="238"/>
        <end position="609"/>
    </location>
</feature>
<evidence type="ECO:0000256" key="7">
    <source>
        <dbReference type="ARBA" id="ARBA00023077"/>
    </source>
</evidence>
<proteinExistence type="inferred from homology"/>
<reference evidence="15" key="1">
    <citation type="submission" date="2017-05" db="EMBL/GenBank/DDBJ databases">
        <authorList>
            <person name="Imhoff J.F."/>
            <person name="Rahn T."/>
            <person name="Kuenzel S."/>
            <person name="Neulinger S.C."/>
        </authorList>
    </citation>
    <scope>NUCLEOTIDE SEQUENCE</scope>
    <source>
        <strain evidence="15">DSM 4395</strain>
    </source>
</reference>
<evidence type="ECO:0000256" key="12">
    <source>
        <dbReference type="RuleBase" id="RU003357"/>
    </source>
</evidence>
<evidence type="ECO:0000256" key="1">
    <source>
        <dbReference type="ARBA" id="ARBA00004571"/>
    </source>
</evidence>
<evidence type="ECO:0000256" key="11">
    <source>
        <dbReference type="PROSITE-ProRule" id="PRU01360"/>
    </source>
</evidence>
<gene>
    <name evidence="15" type="ORF">CCR82_12525</name>
</gene>
<dbReference type="AlphaFoldDB" id="A0AAJ0UH01"/>
<evidence type="ECO:0000256" key="10">
    <source>
        <dbReference type="ARBA" id="ARBA00023237"/>
    </source>
</evidence>
<dbReference type="Gene3D" id="2.170.130.10">
    <property type="entry name" value="TonB-dependent receptor, plug domain"/>
    <property type="match status" value="1"/>
</dbReference>
<comment type="caution">
    <text evidence="15">The sequence shown here is derived from an EMBL/GenBank/DDBJ whole genome shotgun (WGS) entry which is preliminary data.</text>
</comment>
<dbReference type="Proteomes" id="UP001296967">
    <property type="component" value="Unassembled WGS sequence"/>
</dbReference>
<dbReference type="NCBIfam" id="TIGR01779">
    <property type="entry name" value="TonB-B12"/>
    <property type="match status" value="1"/>
</dbReference>
<feature type="domain" description="TonB-dependent receptor plug" evidence="14">
    <location>
        <begin position="63"/>
        <end position="168"/>
    </location>
</feature>
<dbReference type="InterPro" id="IPR036942">
    <property type="entry name" value="Beta-barrel_TonB_sf"/>
</dbReference>
<protein>
    <submittedName>
        <fullName evidence="15">TonB-dependent vitamin B12 receptor</fullName>
    </submittedName>
</protein>
<evidence type="ECO:0000256" key="3">
    <source>
        <dbReference type="ARBA" id="ARBA00022452"/>
    </source>
</evidence>
<reference evidence="15" key="2">
    <citation type="journal article" date="2020" name="Microorganisms">
        <title>Osmotic Adaptation and Compatible Solute Biosynthesis of Phototrophic Bacteria as Revealed from Genome Analyses.</title>
        <authorList>
            <person name="Imhoff J.F."/>
            <person name="Rahn T."/>
            <person name="Kunzel S."/>
            <person name="Keller A."/>
            <person name="Neulinger S.C."/>
        </authorList>
    </citation>
    <scope>NUCLEOTIDE SEQUENCE</scope>
    <source>
        <strain evidence="15">DSM 4395</strain>
    </source>
</reference>
<dbReference type="CDD" id="cd01347">
    <property type="entry name" value="ligand_gated_channel"/>
    <property type="match status" value="1"/>
</dbReference>
<evidence type="ECO:0000256" key="8">
    <source>
        <dbReference type="ARBA" id="ARBA00023114"/>
    </source>
</evidence>
<keyword evidence="3 11" id="KW-1134">Transmembrane beta strand</keyword>
<dbReference type="InterPro" id="IPR000531">
    <property type="entry name" value="Beta-barrel_TonB"/>
</dbReference>
<dbReference type="InterPro" id="IPR012910">
    <property type="entry name" value="Plug_dom"/>
</dbReference>
<dbReference type="InterPro" id="IPR010101">
    <property type="entry name" value="B12_transptr_BtuB"/>
</dbReference>
<evidence type="ECO:0000313" key="16">
    <source>
        <dbReference type="Proteomes" id="UP001296967"/>
    </source>
</evidence>
<dbReference type="GO" id="GO:0046930">
    <property type="term" value="C:pore complex"/>
    <property type="evidence" value="ECO:0007669"/>
    <property type="project" value="UniProtKB-KW"/>
</dbReference>
<dbReference type="Gene3D" id="2.40.170.20">
    <property type="entry name" value="TonB-dependent receptor, beta-barrel domain"/>
    <property type="match status" value="1"/>
</dbReference>
<keyword evidence="5" id="KW-0732">Signal</keyword>
<dbReference type="Pfam" id="PF07715">
    <property type="entry name" value="Plug"/>
    <property type="match status" value="1"/>
</dbReference>
<keyword evidence="6" id="KW-0406">Ion transport</keyword>
<keyword evidence="2 11" id="KW-0813">Transport</keyword>